<dbReference type="EMBL" id="ML992513">
    <property type="protein sequence ID" value="KAF2220140.1"/>
    <property type="molecule type" value="Genomic_DNA"/>
</dbReference>
<comment type="subcellular location">
    <subcellularLocation>
        <location evidence="1">Mitochondrion</location>
    </subcellularLocation>
</comment>
<dbReference type="PANTHER" id="PTHR21026:SF2">
    <property type="entry name" value="LARGE RIBOSOMAL SUBUNIT PROTEIN BL32M"/>
    <property type="match status" value="1"/>
</dbReference>
<dbReference type="NCBIfam" id="TIGR01031">
    <property type="entry name" value="rpmF_bact"/>
    <property type="match status" value="1"/>
</dbReference>
<dbReference type="Pfam" id="PF01783">
    <property type="entry name" value="Ribosomal_L32p"/>
    <property type="match status" value="1"/>
</dbReference>
<gene>
    <name evidence="9" type="ORF">BDZ85DRAFT_298215</name>
</gene>
<evidence type="ECO:0000256" key="8">
    <source>
        <dbReference type="SAM" id="MobiDB-lite"/>
    </source>
</evidence>
<dbReference type="OrthoDB" id="2014905at2759"/>
<evidence type="ECO:0000256" key="5">
    <source>
        <dbReference type="ARBA" id="ARBA00023128"/>
    </source>
</evidence>
<dbReference type="Proteomes" id="UP000799538">
    <property type="component" value="Unassembled WGS sequence"/>
</dbReference>
<evidence type="ECO:0000313" key="10">
    <source>
        <dbReference type="Proteomes" id="UP000799538"/>
    </source>
</evidence>
<proteinExistence type="inferred from homology"/>
<evidence type="ECO:0000256" key="2">
    <source>
        <dbReference type="ARBA" id="ARBA00008560"/>
    </source>
</evidence>
<evidence type="ECO:0000256" key="1">
    <source>
        <dbReference type="ARBA" id="ARBA00004173"/>
    </source>
</evidence>
<organism evidence="9 10">
    <name type="scientific">Elsinoe ampelina</name>
    <dbReference type="NCBI Taxonomy" id="302913"/>
    <lineage>
        <taxon>Eukaryota</taxon>
        <taxon>Fungi</taxon>
        <taxon>Dikarya</taxon>
        <taxon>Ascomycota</taxon>
        <taxon>Pezizomycotina</taxon>
        <taxon>Dothideomycetes</taxon>
        <taxon>Dothideomycetidae</taxon>
        <taxon>Myriangiales</taxon>
        <taxon>Elsinoaceae</taxon>
        <taxon>Elsinoe</taxon>
    </lineage>
</organism>
<feature type="compositionally biased region" description="Basic and acidic residues" evidence="8">
    <location>
        <begin position="119"/>
        <end position="142"/>
    </location>
</feature>
<keyword evidence="3" id="KW-0809">Transit peptide</keyword>
<dbReference type="InterPro" id="IPR002677">
    <property type="entry name" value="Ribosomal_bL32"/>
</dbReference>
<feature type="compositionally biased region" description="Polar residues" evidence="8">
    <location>
        <begin position="143"/>
        <end position="159"/>
    </location>
</feature>
<dbReference type="AlphaFoldDB" id="A0A6A6G3W0"/>
<evidence type="ECO:0000256" key="7">
    <source>
        <dbReference type="ARBA" id="ARBA00039935"/>
    </source>
</evidence>
<keyword evidence="5" id="KW-0496">Mitochondrion</keyword>
<reference evidence="10" key="1">
    <citation type="journal article" date="2020" name="Stud. Mycol.">
        <title>101 Dothideomycetes genomes: A test case for predicting lifestyles and emergence of pathogens.</title>
        <authorList>
            <person name="Haridas S."/>
            <person name="Albert R."/>
            <person name="Binder M."/>
            <person name="Bloem J."/>
            <person name="LaButti K."/>
            <person name="Salamov A."/>
            <person name="Andreopoulos B."/>
            <person name="Baker S."/>
            <person name="Barry K."/>
            <person name="Bills G."/>
            <person name="Bluhm B."/>
            <person name="Cannon C."/>
            <person name="Castanera R."/>
            <person name="Culley D."/>
            <person name="Daum C."/>
            <person name="Ezra D."/>
            <person name="Gonzalez J."/>
            <person name="Henrissat B."/>
            <person name="Kuo A."/>
            <person name="Liang C."/>
            <person name="Lipzen A."/>
            <person name="Lutzoni F."/>
            <person name="Magnuson J."/>
            <person name="Mondo S."/>
            <person name="Nolan M."/>
            <person name="Ohm R."/>
            <person name="Pangilinan J."/>
            <person name="Park H.-J."/>
            <person name="Ramirez L."/>
            <person name="Alfaro M."/>
            <person name="Sun H."/>
            <person name="Tritt A."/>
            <person name="Yoshinaga Y."/>
            <person name="Zwiers L.-H."/>
            <person name="Turgeon B."/>
            <person name="Goodwin S."/>
            <person name="Spatafora J."/>
            <person name="Crous P."/>
            <person name="Grigoriev I."/>
        </authorList>
    </citation>
    <scope>NUCLEOTIDE SEQUENCE [LARGE SCALE GENOMIC DNA]</scope>
    <source>
        <strain evidence="10">CECT 20119</strain>
    </source>
</reference>
<evidence type="ECO:0000256" key="4">
    <source>
        <dbReference type="ARBA" id="ARBA00022980"/>
    </source>
</evidence>
<evidence type="ECO:0000256" key="3">
    <source>
        <dbReference type="ARBA" id="ARBA00022946"/>
    </source>
</evidence>
<name>A0A6A6G3W0_9PEZI</name>
<protein>
    <recommendedName>
        <fullName evidence="7">Large ribosomal subunit protein bL32m</fullName>
    </recommendedName>
</protein>
<dbReference type="InterPro" id="IPR011332">
    <property type="entry name" value="Ribosomal_zn-bd"/>
</dbReference>
<dbReference type="SUPFAM" id="SSF57829">
    <property type="entry name" value="Zn-binding ribosomal proteins"/>
    <property type="match status" value="1"/>
</dbReference>
<dbReference type="GO" id="GO:0006412">
    <property type="term" value="P:translation"/>
    <property type="evidence" value="ECO:0007669"/>
    <property type="project" value="InterPro"/>
</dbReference>
<evidence type="ECO:0000256" key="6">
    <source>
        <dbReference type="ARBA" id="ARBA00023274"/>
    </source>
</evidence>
<accession>A0A6A6G3W0</accession>
<dbReference type="GO" id="GO:0005762">
    <property type="term" value="C:mitochondrial large ribosomal subunit"/>
    <property type="evidence" value="ECO:0007669"/>
    <property type="project" value="TreeGrafter"/>
</dbReference>
<dbReference type="InterPro" id="IPR051991">
    <property type="entry name" value="Mitoribosomal_protein_bL32"/>
</dbReference>
<keyword evidence="4" id="KW-0689">Ribosomal protein</keyword>
<comment type="similarity">
    <text evidence="2">Belongs to the bacterial ribosomal protein bL32 family.</text>
</comment>
<keyword evidence="6" id="KW-0687">Ribonucleoprotein</keyword>
<sequence length="159" mass="17509">MSLRIASSSPLLRLAQHGLHRSQIGPSIIQRCSETLLRPFAITLPWSLSDIWESVLRAVPKKKTTHSKKRSRQMAGKALQDVTALNTCSGCGRAKRAHTLCVYCVFDVRKVWKHDLSEAKAARRAKEAARQEKKAANKEAKQSETTGTGEPTGQSTGES</sequence>
<dbReference type="PANTHER" id="PTHR21026">
    <property type="entry name" value="39S RIBOSOMAL PROTEIN L32, MITOCHONDRIAL"/>
    <property type="match status" value="1"/>
</dbReference>
<evidence type="ECO:0000313" key="9">
    <source>
        <dbReference type="EMBL" id="KAF2220140.1"/>
    </source>
</evidence>
<keyword evidence="10" id="KW-1185">Reference proteome</keyword>
<dbReference type="GO" id="GO:0003735">
    <property type="term" value="F:structural constituent of ribosome"/>
    <property type="evidence" value="ECO:0007669"/>
    <property type="project" value="InterPro"/>
</dbReference>
<feature type="region of interest" description="Disordered" evidence="8">
    <location>
        <begin position="119"/>
        <end position="159"/>
    </location>
</feature>